<dbReference type="AlphaFoldDB" id="A0A242MG17"/>
<dbReference type="Proteomes" id="UP000195221">
    <property type="component" value="Unassembled WGS sequence"/>
</dbReference>
<organism evidence="1 2">
    <name type="scientific">Caballeronia sordidicola</name>
    <name type="common">Burkholderia sordidicola</name>
    <dbReference type="NCBI Taxonomy" id="196367"/>
    <lineage>
        <taxon>Bacteria</taxon>
        <taxon>Pseudomonadati</taxon>
        <taxon>Pseudomonadota</taxon>
        <taxon>Betaproteobacteria</taxon>
        <taxon>Burkholderiales</taxon>
        <taxon>Burkholderiaceae</taxon>
        <taxon>Caballeronia</taxon>
    </lineage>
</organism>
<comment type="caution">
    <text evidence="1">The sequence shown here is derived from an EMBL/GenBank/DDBJ whole genome shotgun (WGS) entry which is preliminary data.</text>
</comment>
<name>A0A242MG17_CABSO</name>
<sequence>MLTLSMKQQIDTGAYRYVDFVQSRMHGTATIDTTLLENFA</sequence>
<evidence type="ECO:0000313" key="1">
    <source>
        <dbReference type="EMBL" id="OTP70242.1"/>
    </source>
</evidence>
<dbReference type="EMBL" id="NBTZ01000111">
    <property type="protein sequence ID" value="OTP70242.1"/>
    <property type="molecule type" value="Genomic_DNA"/>
</dbReference>
<proteinExistence type="predicted"/>
<accession>A0A242MG17</accession>
<gene>
    <name evidence="1" type="ORF">PAMC26577_28415</name>
</gene>
<protein>
    <submittedName>
        <fullName evidence="1">Uncharacterized protein</fullName>
    </submittedName>
</protein>
<evidence type="ECO:0000313" key="2">
    <source>
        <dbReference type="Proteomes" id="UP000195221"/>
    </source>
</evidence>
<reference evidence="1 2" key="1">
    <citation type="submission" date="2017-03" db="EMBL/GenBank/DDBJ databases">
        <title>Genome analysis of strain PAMC 26577.</title>
        <authorList>
            <person name="Oh H.-M."/>
            <person name="Yang J.-A."/>
        </authorList>
    </citation>
    <scope>NUCLEOTIDE SEQUENCE [LARGE SCALE GENOMIC DNA]</scope>
    <source>
        <strain evidence="1 2">PAMC 26577</strain>
    </source>
</reference>